<gene>
    <name evidence="3" type="ORF">Mam01_22050</name>
</gene>
<evidence type="ECO:0008006" key="5">
    <source>
        <dbReference type="Google" id="ProtNLM"/>
    </source>
</evidence>
<dbReference type="Proteomes" id="UP000651728">
    <property type="component" value="Unassembled WGS sequence"/>
</dbReference>
<keyword evidence="2" id="KW-1133">Transmembrane helix</keyword>
<keyword evidence="2" id="KW-0812">Transmembrane</keyword>
<keyword evidence="2" id="KW-0472">Membrane</keyword>
<feature type="region of interest" description="Disordered" evidence="1">
    <location>
        <begin position="420"/>
        <end position="439"/>
    </location>
</feature>
<feature type="transmembrane region" description="Helical" evidence="2">
    <location>
        <begin position="110"/>
        <end position="130"/>
    </location>
</feature>
<evidence type="ECO:0000256" key="2">
    <source>
        <dbReference type="SAM" id="Phobius"/>
    </source>
</evidence>
<evidence type="ECO:0000313" key="3">
    <source>
        <dbReference type="EMBL" id="GIH32041.1"/>
    </source>
</evidence>
<feature type="transmembrane region" description="Helical" evidence="2">
    <location>
        <begin position="357"/>
        <end position="376"/>
    </location>
</feature>
<protein>
    <recommendedName>
        <fullName evidence="5">DUF2029 domain-containing protein</fullName>
    </recommendedName>
</protein>
<dbReference type="EMBL" id="BOOB01000014">
    <property type="protein sequence ID" value="GIH32041.1"/>
    <property type="molecule type" value="Genomic_DNA"/>
</dbReference>
<accession>A0ABQ4FB31</accession>
<feature type="transmembrane region" description="Helical" evidence="2">
    <location>
        <begin position="388"/>
        <end position="406"/>
    </location>
</feature>
<evidence type="ECO:0000256" key="1">
    <source>
        <dbReference type="SAM" id="MobiDB-lite"/>
    </source>
</evidence>
<evidence type="ECO:0000313" key="4">
    <source>
        <dbReference type="Proteomes" id="UP000651728"/>
    </source>
</evidence>
<name>A0ABQ4FB31_9ACTN</name>
<feature type="transmembrane region" description="Helical" evidence="2">
    <location>
        <begin position="277"/>
        <end position="294"/>
    </location>
</feature>
<feature type="transmembrane region" description="Helical" evidence="2">
    <location>
        <begin position="72"/>
        <end position="90"/>
    </location>
</feature>
<feature type="transmembrane region" description="Helical" evidence="2">
    <location>
        <begin position="306"/>
        <end position="325"/>
    </location>
</feature>
<feature type="transmembrane region" description="Helical" evidence="2">
    <location>
        <begin position="175"/>
        <end position="195"/>
    </location>
</feature>
<sequence length="439" mass="47574">MDNRSAAPGPTSLGMRIVMMHRGNPRLRLTLGGGIISRVNGTPLKQVPTRVAEWALPYWTRGEAGRQTPSDLFRVLYAGWLAAFALKVLGSSWDVSWHFKWLRDDLAPPHLLNTVGTAIAVALTIVHWYTGYGVDRAASRLIVWGTGVFLIAIPLDLINHKVNGIDITAWSPSHALLYIGTALMLAGVIRGWYLGSGRYAEITRRRRTLVLGGLFAFFLENAHFPELQQEYGVLELASWDRGQPYAEPTLLNFAAEQMGQAVDRAMVLKFSLPIPDVVYAVYAGVAGVAILVFARVMTGRRFTATAITAAYVAYRCLIWPMLVGGGFPPSAIPFFFLLAGIGVDLAFLVPIRLLRPLAGGVLAIAGVYGGLMAQDLLLEAPPYAPEAWPYALAGLVVVWYAVEWFAGRKGLTAADAEARDAQEREAAADSGSPASASPV</sequence>
<feature type="transmembrane region" description="Helical" evidence="2">
    <location>
        <begin position="331"/>
        <end position="350"/>
    </location>
</feature>
<feature type="transmembrane region" description="Helical" evidence="2">
    <location>
        <begin position="137"/>
        <end position="155"/>
    </location>
</feature>
<feature type="transmembrane region" description="Helical" evidence="2">
    <location>
        <begin position="207"/>
        <end position="224"/>
    </location>
</feature>
<keyword evidence="4" id="KW-1185">Reference proteome</keyword>
<comment type="caution">
    <text evidence="3">The sequence shown here is derived from an EMBL/GenBank/DDBJ whole genome shotgun (WGS) entry which is preliminary data.</text>
</comment>
<reference evidence="3 4" key="1">
    <citation type="submission" date="2021-01" db="EMBL/GenBank/DDBJ databases">
        <title>Whole genome shotgun sequence of Microbispora amethystogenes NBRC 101907.</title>
        <authorList>
            <person name="Komaki H."/>
            <person name="Tamura T."/>
        </authorList>
    </citation>
    <scope>NUCLEOTIDE SEQUENCE [LARGE SCALE GENOMIC DNA]</scope>
    <source>
        <strain evidence="3 4">NBRC 101907</strain>
    </source>
</reference>
<proteinExistence type="predicted"/>
<feature type="compositionally biased region" description="Low complexity" evidence="1">
    <location>
        <begin position="428"/>
        <end position="439"/>
    </location>
</feature>
<organism evidence="3 4">
    <name type="scientific">Microbispora amethystogenes</name>
    <dbReference type="NCBI Taxonomy" id="1427754"/>
    <lineage>
        <taxon>Bacteria</taxon>
        <taxon>Bacillati</taxon>
        <taxon>Actinomycetota</taxon>
        <taxon>Actinomycetes</taxon>
        <taxon>Streptosporangiales</taxon>
        <taxon>Streptosporangiaceae</taxon>
        <taxon>Microbispora</taxon>
    </lineage>
</organism>